<protein>
    <submittedName>
        <fullName evidence="2">Uncharacterized protein</fullName>
    </submittedName>
</protein>
<organism evidence="2">
    <name type="scientific">bioreactor metagenome</name>
    <dbReference type="NCBI Taxonomy" id="1076179"/>
    <lineage>
        <taxon>unclassified sequences</taxon>
        <taxon>metagenomes</taxon>
        <taxon>ecological metagenomes</taxon>
    </lineage>
</organism>
<dbReference type="EMBL" id="VSSQ01141071">
    <property type="protein sequence ID" value="MPN62686.1"/>
    <property type="molecule type" value="Genomic_DNA"/>
</dbReference>
<keyword evidence="1" id="KW-0472">Membrane</keyword>
<accession>A0A645JGW7</accession>
<keyword evidence="1" id="KW-0812">Transmembrane</keyword>
<sequence>MFSQLSLDFTAGSIPYGYRFLFCPYDLCILIFFIFKVDLNDTVFPEPYLFDINIFGGHSGTGHNKYQAYTNHQN</sequence>
<name>A0A645JGW7_9ZZZZ</name>
<reference evidence="2" key="1">
    <citation type="submission" date="2019-08" db="EMBL/GenBank/DDBJ databases">
        <authorList>
            <person name="Kucharzyk K."/>
            <person name="Murdoch R.W."/>
            <person name="Higgins S."/>
            <person name="Loffler F."/>
        </authorList>
    </citation>
    <scope>NUCLEOTIDE SEQUENCE</scope>
</reference>
<comment type="caution">
    <text evidence="2">The sequence shown here is derived from an EMBL/GenBank/DDBJ whole genome shotgun (WGS) entry which is preliminary data.</text>
</comment>
<evidence type="ECO:0000313" key="2">
    <source>
        <dbReference type="EMBL" id="MPN62686.1"/>
    </source>
</evidence>
<keyword evidence="1" id="KW-1133">Transmembrane helix</keyword>
<evidence type="ECO:0000256" key="1">
    <source>
        <dbReference type="SAM" id="Phobius"/>
    </source>
</evidence>
<proteinExistence type="predicted"/>
<feature type="transmembrane region" description="Helical" evidence="1">
    <location>
        <begin position="16"/>
        <end position="35"/>
    </location>
</feature>
<dbReference type="AlphaFoldDB" id="A0A645JGW7"/>
<gene>
    <name evidence="2" type="ORF">SDC9_210439</name>
</gene>